<name>A0ACC1RXB6_9HYPO</name>
<keyword evidence="2" id="KW-1185">Reference proteome</keyword>
<comment type="caution">
    <text evidence="1">The sequence shown here is derived from an EMBL/GenBank/DDBJ whole genome shotgun (WGS) entry which is preliminary data.</text>
</comment>
<protein>
    <submittedName>
        <fullName evidence="1">Uncharacterized protein</fullName>
    </submittedName>
</protein>
<gene>
    <name evidence="1" type="ORF">NM208_g10587</name>
</gene>
<evidence type="ECO:0000313" key="1">
    <source>
        <dbReference type="EMBL" id="KAJ3527672.1"/>
    </source>
</evidence>
<organism evidence="1 2">
    <name type="scientific">Fusarium decemcellulare</name>
    <dbReference type="NCBI Taxonomy" id="57161"/>
    <lineage>
        <taxon>Eukaryota</taxon>
        <taxon>Fungi</taxon>
        <taxon>Dikarya</taxon>
        <taxon>Ascomycota</taxon>
        <taxon>Pezizomycotina</taxon>
        <taxon>Sordariomycetes</taxon>
        <taxon>Hypocreomycetidae</taxon>
        <taxon>Hypocreales</taxon>
        <taxon>Nectriaceae</taxon>
        <taxon>Fusarium</taxon>
        <taxon>Fusarium decemcellulare species complex</taxon>
    </lineage>
</organism>
<reference evidence="1" key="1">
    <citation type="submission" date="2022-08" db="EMBL/GenBank/DDBJ databases">
        <title>Genome Sequence of Fusarium decemcellulare.</title>
        <authorList>
            <person name="Buettner E."/>
        </authorList>
    </citation>
    <scope>NUCLEOTIDE SEQUENCE</scope>
    <source>
        <strain evidence="1">Babe19</strain>
    </source>
</reference>
<dbReference type="Proteomes" id="UP001148629">
    <property type="component" value="Unassembled WGS sequence"/>
</dbReference>
<sequence>MRASVLTTLLAALPSALAWQITTYREQDCADRDDGFDYYTFEGQGLMPYCWGFEEDHFPDGVACSYFSDGGRSGPHACDGQIDLVKSIKVVRGKVMFWEKYDGHHAQPDDRRCSDRVNYFPDTDEDPAGGDIFHAEDYRCRNAYYTRGSASNRQPFWVDFRGFRAWD</sequence>
<proteinExistence type="predicted"/>
<evidence type="ECO:0000313" key="2">
    <source>
        <dbReference type="Proteomes" id="UP001148629"/>
    </source>
</evidence>
<dbReference type="EMBL" id="JANRMS010001523">
    <property type="protein sequence ID" value="KAJ3527672.1"/>
    <property type="molecule type" value="Genomic_DNA"/>
</dbReference>
<accession>A0ACC1RXB6</accession>